<sequence length="145" mass="16147">LHKTTSKLLVFLSNNFTALHFSGLHRGTTWETPDLGGSQASWKPLLWLEAFPTASGIPGSRSAAGFTNLAVIIPTVARVTQTFWLSTFSYLPIPSHKRCYINDASKLSWSLLMVFGKLRAYSGRNFYDIWRKITASTPRSSAHAK</sequence>
<keyword evidence="2" id="KW-1185">Reference proteome</keyword>
<dbReference type="Proteomes" id="UP001596283">
    <property type="component" value="Unassembled WGS sequence"/>
</dbReference>
<name>A0ABW1TIS1_9LACO</name>
<reference evidence="2" key="1">
    <citation type="journal article" date="2019" name="Int. J. Syst. Evol. Microbiol.">
        <title>The Global Catalogue of Microorganisms (GCM) 10K type strain sequencing project: providing services to taxonomists for standard genome sequencing and annotation.</title>
        <authorList>
            <consortium name="The Broad Institute Genomics Platform"/>
            <consortium name="The Broad Institute Genome Sequencing Center for Infectious Disease"/>
            <person name="Wu L."/>
            <person name="Ma J."/>
        </authorList>
    </citation>
    <scope>NUCLEOTIDE SEQUENCE [LARGE SCALE GENOMIC DNA]</scope>
    <source>
        <strain evidence="2">CCM 8908</strain>
    </source>
</reference>
<proteinExistence type="predicted"/>
<evidence type="ECO:0000313" key="2">
    <source>
        <dbReference type="Proteomes" id="UP001596283"/>
    </source>
</evidence>
<organism evidence="1 2">
    <name type="scientific">Levilactobacillus fujinensis</name>
    <dbReference type="NCBI Taxonomy" id="2486024"/>
    <lineage>
        <taxon>Bacteria</taxon>
        <taxon>Bacillati</taxon>
        <taxon>Bacillota</taxon>
        <taxon>Bacilli</taxon>
        <taxon>Lactobacillales</taxon>
        <taxon>Lactobacillaceae</taxon>
        <taxon>Levilactobacillus</taxon>
    </lineage>
</organism>
<protein>
    <submittedName>
        <fullName evidence="1">Uncharacterized protein</fullName>
    </submittedName>
</protein>
<dbReference type="EMBL" id="JBHSSI010000068">
    <property type="protein sequence ID" value="MFC6261524.1"/>
    <property type="molecule type" value="Genomic_DNA"/>
</dbReference>
<gene>
    <name evidence="1" type="ORF">ACFP1C_11265</name>
</gene>
<feature type="non-terminal residue" evidence="1">
    <location>
        <position position="1"/>
    </location>
</feature>
<comment type="caution">
    <text evidence="1">The sequence shown here is derived from an EMBL/GenBank/DDBJ whole genome shotgun (WGS) entry which is preliminary data.</text>
</comment>
<accession>A0ABW1TIS1</accession>
<dbReference type="RefSeq" id="WP_382333557.1">
    <property type="nucleotide sequence ID" value="NZ_JBHSSI010000068.1"/>
</dbReference>
<evidence type="ECO:0000313" key="1">
    <source>
        <dbReference type="EMBL" id="MFC6261524.1"/>
    </source>
</evidence>